<dbReference type="EMBL" id="JBBMES010000007">
    <property type="protein sequence ID" value="MEQ2535124.1"/>
    <property type="molecule type" value="Genomic_DNA"/>
</dbReference>
<gene>
    <name evidence="2" type="ORF">WMO38_08345</name>
</gene>
<dbReference type="PANTHER" id="PTHR37299">
    <property type="entry name" value="TRANSCRIPTIONAL REGULATOR-RELATED"/>
    <property type="match status" value="1"/>
</dbReference>
<evidence type="ECO:0000313" key="2">
    <source>
        <dbReference type="EMBL" id="MEQ2535124.1"/>
    </source>
</evidence>
<dbReference type="PROSITE" id="PS50930">
    <property type="entry name" value="HTH_LYTTR"/>
    <property type="match status" value="1"/>
</dbReference>
<protein>
    <submittedName>
        <fullName evidence="2">LytTR family DNA-binding domain-containing protein</fullName>
    </submittedName>
</protein>
<dbReference type="SMART" id="SM00850">
    <property type="entry name" value="LytTR"/>
    <property type="match status" value="1"/>
</dbReference>
<dbReference type="GO" id="GO:0003677">
    <property type="term" value="F:DNA binding"/>
    <property type="evidence" value="ECO:0007669"/>
    <property type="project" value="UniProtKB-KW"/>
</dbReference>
<dbReference type="Pfam" id="PF04397">
    <property type="entry name" value="LytTR"/>
    <property type="match status" value="1"/>
</dbReference>
<dbReference type="Proteomes" id="UP001480973">
    <property type="component" value="Unassembled WGS sequence"/>
</dbReference>
<keyword evidence="2" id="KW-0238">DNA-binding</keyword>
<name>A0ABV1GP70_9FIRM</name>
<evidence type="ECO:0000313" key="3">
    <source>
        <dbReference type="Proteomes" id="UP001480973"/>
    </source>
</evidence>
<dbReference type="InterPro" id="IPR046947">
    <property type="entry name" value="LytR-like"/>
</dbReference>
<dbReference type="InterPro" id="IPR007492">
    <property type="entry name" value="LytTR_DNA-bd_dom"/>
</dbReference>
<evidence type="ECO:0000259" key="1">
    <source>
        <dbReference type="PROSITE" id="PS50930"/>
    </source>
</evidence>
<reference evidence="2 3" key="1">
    <citation type="submission" date="2024-03" db="EMBL/GenBank/DDBJ databases">
        <title>Human intestinal bacterial collection.</title>
        <authorList>
            <person name="Pauvert C."/>
            <person name="Hitch T.C.A."/>
            <person name="Clavel T."/>
        </authorList>
    </citation>
    <scope>NUCLEOTIDE SEQUENCE [LARGE SCALE GENOMIC DNA]</scope>
    <source>
        <strain evidence="2 3">CLA-JM-H10</strain>
    </source>
</reference>
<accession>A0ABV1GP70</accession>
<dbReference type="Gene3D" id="2.40.50.1020">
    <property type="entry name" value="LytTr DNA-binding domain"/>
    <property type="match status" value="1"/>
</dbReference>
<keyword evidence="3" id="KW-1185">Reference proteome</keyword>
<sequence length="234" mass="27557">MNIAITGDKKIAFKIKNLLENEKIDNIKIDIITSEDFIRLDVNLLQKYNVIYINASEDEQAIMKKANELHEYDYKGFIVLISNNINLAVKGYDVGAFKYIILDDNIVAQVKKSIVDIIKIRRKKENYILLNDNKVKIKNIVYVESDLHKIKVHLSNKNDVIQLNGKLDEFERRINMYGFIRIHKSYLVNCIYILNISRYNATLSIYDNIQLPIPKDRYKEIKCIYQMFLERDCV</sequence>
<organism evidence="2 3">
    <name type="scientific">Lachnospira intestinalis</name>
    <dbReference type="NCBI Taxonomy" id="3133158"/>
    <lineage>
        <taxon>Bacteria</taxon>
        <taxon>Bacillati</taxon>
        <taxon>Bacillota</taxon>
        <taxon>Clostridia</taxon>
        <taxon>Lachnospirales</taxon>
        <taxon>Lachnospiraceae</taxon>
        <taxon>Lachnospira</taxon>
    </lineage>
</organism>
<comment type="caution">
    <text evidence="2">The sequence shown here is derived from an EMBL/GenBank/DDBJ whole genome shotgun (WGS) entry which is preliminary data.</text>
</comment>
<feature type="domain" description="HTH LytTR-type" evidence="1">
    <location>
        <begin position="134"/>
        <end position="227"/>
    </location>
</feature>
<dbReference type="PANTHER" id="PTHR37299:SF1">
    <property type="entry name" value="STAGE 0 SPORULATION PROTEIN A HOMOLOG"/>
    <property type="match status" value="1"/>
</dbReference>
<proteinExistence type="predicted"/>